<feature type="active site" description="Nucleophile" evidence="6">
    <location>
        <position position="218"/>
    </location>
</feature>
<sequence length="243" mass="25398">MEAAASAPPSTPPSIPAAAPAPKGLPVIAYLKRLPSGLPADPTPMASELPTEILRPTRDLVVYDAPGGRPRAILPKAVSGIGAAVPIVARESGWVAALMPSGNRTMGWLPPAGWITATTADQVVIHRKAHRLTWYRDGQERGSWKVSVGSKVSPTPLGRSFVFGRSKLPGEVYGGLDVLALGSVPDDPDSVPVGLRGAHIGIHSWYQNTFGGDTSDGCVQVPQPGQRLLLENLRPGAGVLVLP</sequence>
<dbReference type="Gene3D" id="2.40.440.10">
    <property type="entry name" value="L,D-transpeptidase catalytic domain-like"/>
    <property type="match status" value="1"/>
</dbReference>
<keyword evidence="2" id="KW-0808">Transferase</keyword>
<protein>
    <recommendedName>
        <fullName evidence="7">L,D-TPase catalytic domain-containing protein</fullName>
    </recommendedName>
</protein>
<evidence type="ECO:0000256" key="2">
    <source>
        <dbReference type="ARBA" id="ARBA00022679"/>
    </source>
</evidence>
<feature type="domain" description="L,D-TPase catalytic" evidence="7">
    <location>
        <begin position="121"/>
        <end position="242"/>
    </location>
</feature>
<reference evidence="9" key="1">
    <citation type="journal article" date="2019" name="Int. J. Syst. Evol. Microbiol.">
        <title>The Global Catalogue of Microorganisms (GCM) 10K type strain sequencing project: providing services to taxonomists for standard genome sequencing and annotation.</title>
        <authorList>
            <consortium name="The Broad Institute Genomics Platform"/>
            <consortium name="The Broad Institute Genome Sequencing Center for Infectious Disease"/>
            <person name="Wu L."/>
            <person name="Ma J."/>
        </authorList>
    </citation>
    <scope>NUCLEOTIDE SEQUENCE [LARGE SCALE GENOMIC DNA]</scope>
    <source>
        <strain evidence="9">JCM 3367</strain>
    </source>
</reference>
<dbReference type="InterPro" id="IPR038063">
    <property type="entry name" value="Transpep_catalytic_dom"/>
</dbReference>
<evidence type="ECO:0000256" key="1">
    <source>
        <dbReference type="ARBA" id="ARBA00004752"/>
    </source>
</evidence>
<evidence type="ECO:0000313" key="9">
    <source>
        <dbReference type="Proteomes" id="UP001499978"/>
    </source>
</evidence>
<keyword evidence="9" id="KW-1185">Reference proteome</keyword>
<evidence type="ECO:0000256" key="3">
    <source>
        <dbReference type="ARBA" id="ARBA00022960"/>
    </source>
</evidence>
<dbReference type="InterPro" id="IPR050979">
    <property type="entry name" value="LD-transpeptidase"/>
</dbReference>
<evidence type="ECO:0000256" key="5">
    <source>
        <dbReference type="ARBA" id="ARBA00023316"/>
    </source>
</evidence>
<keyword evidence="5 6" id="KW-0961">Cell wall biogenesis/degradation</keyword>
<dbReference type="EMBL" id="BAAARY010000001">
    <property type="protein sequence ID" value="GAA2510786.1"/>
    <property type="molecule type" value="Genomic_DNA"/>
</dbReference>
<dbReference type="PROSITE" id="PS52029">
    <property type="entry name" value="LD_TPASE"/>
    <property type="match status" value="1"/>
</dbReference>
<dbReference type="Proteomes" id="UP001499978">
    <property type="component" value="Unassembled WGS sequence"/>
</dbReference>
<organism evidence="8 9">
    <name type="scientific">Pilimelia columellifera subsp. columellifera</name>
    <dbReference type="NCBI Taxonomy" id="706583"/>
    <lineage>
        <taxon>Bacteria</taxon>
        <taxon>Bacillati</taxon>
        <taxon>Actinomycetota</taxon>
        <taxon>Actinomycetes</taxon>
        <taxon>Micromonosporales</taxon>
        <taxon>Micromonosporaceae</taxon>
        <taxon>Pilimelia</taxon>
    </lineage>
</organism>
<proteinExistence type="predicted"/>
<evidence type="ECO:0000259" key="7">
    <source>
        <dbReference type="PROSITE" id="PS52029"/>
    </source>
</evidence>
<name>A0ABP6A523_9ACTN</name>
<dbReference type="PANTHER" id="PTHR30582">
    <property type="entry name" value="L,D-TRANSPEPTIDASE"/>
    <property type="match status" value="1"/>
</dbReference>
<keyword evidence="3 6" id="KW-0133">Cell shape</keyword>
<dbReference type="SUPFAM" id="SSF141523">
    <property type="entry name" value="L,D-transpeptidase catalytic domain-like"/>
    <property type="match status" value="1"/>
</dbReference>
<evidence type="ECO:0000256" key="6">
    <source>
        <dbReference type="PROSITE-ProRule" id="PRU01373"/>
    </source>
</evidence>
<gene>
    <name evidence="8" type="ORF">GCM10010201_01970</name>
</gene>
<dbReference type="CDD" id="cd16913">
    <property type="entry name" value="YkuD_like"/>
    <property type="match status" value="1"/>
</dbReference>
<dbReference type="InterPro" id="IPR005490">
    <property type="entry name" value="LD_TPept_cat_dom"/>
</dbReference>
<keyword evidence="4 6" id="KW-0573">Peptidoglycan synthesis</keyword>
<evidence type="ECO:0000313" key="8">
    <source>
        <dbReference type="EMBL" id="GAA2510786.1"/>
    </source>
</evidence>
<feature type="active site" description="Proton donor/acceptor" evidence="6">
    <location>
        <position position="203"/>
    </location>
</feature>
<comment type="caution">
    <text evidence="8">The sequence shown here is derived from an EMBL/GenBank/DDBJ whole genome shotgun (WGS) entry which is preliminary data.</text>
</comment>
<comment type="pathway">
    <text evidence="1 6">Cell wall biogenesis; peptidoglycan biosynthesis.</text>
</comment>
<dbReference type="Pfam" id="PF03734">
    <property type="entry name" value="YkuD"/>
    <property type="match status" value="1"/>
</dbReference>
<accession>A0ABP6A523</accession>
<evidence type="ECO:0000256" key="4">
    <source>
        <dbReference type="ARBA" id="ARBA00022984"/>
    </source>
</evidence>